<evidence type="ECO:0000259" key="2">
    <source>
        <dbReference type="Pfam" id="PF01471"/>
    </source>
</evidence>
<dbReference type="Gene3D" id="1.10.101.10">
    <property type="entry name" value="PGBD-like superfamily/PGBD"/>
    <property type="match status" value="1"/>
</dbReference>
<feature type="signal peptide" evidence="1">
    <location>
        <begin position="1"/>
        <end position="25"/>
    </location>
</feature>
<dbReference type="Pfam" id="PF01471">
    <property type="entry name" value="PG_binding_1"/>
    <property type="match status" value="1"/>
</dbReference>
<protein>
    <recommendedName>
        <fullName evidence="2">Peptidoglycan binding-like domain-containing protein</fullName>
    </recommendedName>
</protein>
<dbReference type="InterPro" id="IPR036366">
    <property type="entry name" value="PGBDSf"/>
</dbReference>
<feature type="domain" description="Peptidoglycan binding-like" evidence="2">
    <location>
        <begin position="150"/>
        <end position="198"/>
    </location>
</feature>
<evidence type="ECO:0000256" key="1">
    <source>
        <dbReference type="SAM" id="SignalP"/>
    </source>
</evidence>
<proteinExistence type="predicted"/>
<dbReference type="EMBL" id="WTYP01000002">
    <property type="protein sequence ID" value="MXP48265.1"/>
    <property type="molecule type" value="Genomic_DNA"/>
</dbReference>
<dbReference type="InterPro" id="IPR002477">
    <property type="entry name" value="Peptidoglycan-bd-like"/>
</dbReference>
<dbReference type="Proteomes" id="UP000471435">
    <property type="component" value="Unassembled WGS sequence"/>
</dbReference>
<comment type="caution">
    <text evidence="3">The sequence shown here is derived from an EMBL/GenBank/DDBJ whole genome shotgun (WGS) entry which is preliminary data.</text>
</comment>
<dbReference type="InterPro" id="IPR036365">
    <property type="entry name" value="PGBD-like_sf"/>
</dbReference>
<organism evidence="3 4">
    <name type="scientific">Pontixanthobacter luteolus</name>
    <dbReference type="NCBI Taxonomy" id="295089"/>
    <lineage>
        <taxon>Bacteria</taxon>
        <taxon>Pseudomonadati</taxon>
        <taxon>Pseudomonadota</taxon>
        <taxon>Alphaproteobacteria</taxon>
        <taxon>Sphingomonadales</taxon>
        <taxon>Erythrobacteraceae</taxon>
        <taxon>Pontixanthobacter</taxon>
    </lineage>
</organism>
<keyword evidence="4" id="KW-1185">Reference proteome</keyword>
<evidence type="ECO:0000313" key="3">
    <source>
        <dbReference type="EMBL" id="MXP48265.1"/>
    </source>
</evidence>
<name>A0A6I4V3H6_9SPHN</name>
<sequence>MKNAALKTACSLAAAAVILFSPVQAQAGSSGGDRRFAVEGAGNLDCASFLDSRKDRGSPEYQRFIGFAEGYLSAANLYEPATFDLSPWHNAAAFDLILSNHCETHGEEKLANVLQRMVSSFRPLRIAEFSPMVEVGSGEYRAIVYETILKRAQAALGQLGYYAGPEDAKYTTDLREGFLKFQRDKQLVETGVPDPATLWTLLNP</sequence>
<accession>A0A6I4V3H6</accession>
<reference evidence="3 4" key="1">
    <citation type="submission" date="2019-12" db="EMBL/GenBank/DDBJ databases">
        <title>Genomic-based taxomic classification of the family Erythrobacteraceae.</title>
        <authorList>
            <person name="Xu L."/>
        </authorList>
    </citation>
    <scope>NUCLEOTIDE SEQUENCE [LARGE SCALE GENOMIC DNA]</scope>
    <source>
        <strain evidence="3 4">SW-109</strain>
    </source>
</reference>
<dbReference type="OrthoDB" id="6507154at2"/>
<evidence type="ECO:0000313" key="4">
    <source>
        <dbReference type="Proteomes" id="UP000471435"/>
    </source>
</evidence>
<dbReference type="RefSeq" id="WP_160731464.1">
    <property type="nucleotide sequence ID" value="NZ_WTYP01000002.1"/>
</dbReference>
<feature type="chain" id="PRO_5026337948" description="Peptidoglycan binding-like domain-containing protein" evidence="1">
    <location>
        <begin position="26"/>
        <end position="204"/>
    </location>
</feature>
<keyword evidence="1" id="KW-0732">Signal</keyword>
<gene>
    <name evidence="3" type="ORF">GRI43_12790</name>
</gene>
<dbReference type="AlphaFoldDB" id="A0A6I4V3H6"/>
<dbReference type="SUPFAM" id="SSF47090">
    <property type="entry name" value="PGBD-like"/>
    <property type="match status" value="1"/>
</dbReference>